<accession>A0A0F9N0X3</accession>
<organism evidence="1">
    <name type="scientific">marine sediment metagenome</name>
    <dbReference type="NCBI Taxonomy" id="412755"/>
    <lineage>
        <taxon>unclassified sequences</taxon>
        <taxon>metagenomes</taxon>
        <taxon>ecological metagenomes</taxon>
    </lineage>
</organism>
<dbReference type="EMBL" id="LAZR01004814">
    <property type="protein sequence ID" value="KKN05367.1"/>
    <property type="molecule type" value="Genomic_DNA"/>
</dbReference>
<name>A0A0F9N0X3_9ZZZZ</name>
<reference evidence="1" key="1">
    <citation type="journal article" date="2015" name="Nature">
        <title>Complex archaea that bridge the gap between prokaryotes and eukaryotes.</title>
        <authorList>
            <person name="Spang A."/>
            <person name="Saw J.H."/>
            <person name="Jorgensen S.L."/>
            <person name="Zaremba-Niedzwiedzka K."/>
            <person name="Martijn J."/>
            <person name="Lind A.E."/>
            <person name="van Eijk R."/>
            <person name="Schleper C."/>
            <person name="Guy L."/>
            <person name="Ettema T.J."/>
        </authorList>
    </citation>
    <scope>NUCLEOTIDE SEQUENCE</scope>
</reference>
<evidence type="ECO:0000313" key="1">
    <source>
        <dbReference type="EMBL" id="KKN05367.1"/>
    </source>
</evidence>
<dbReference type="AlphaFoldDB" id="A0A0F9N0X3"/>
<protein>
    <submittedName>
        <fullName evidence="1">Uncharacterized protein</fullName>
    </submittedName>
</protein>
<sequence length="22" mass="2343">TPAEALDRLLKQDINESVATTG</sequence>
<proteinExistence type="predicted"/>
<feature type="non-terminal residue" evidence="1">
    <location>
        <position position="1"/>
    </location>
</feature>
<comment type="caution">
    <text evidence="1">The sequence shown here is derived from an EMBL/GenBank/DDBJ whole genome shotgun (WGS) entry which is preliminary data.</text>
</comment>
<gene>
    <name evidence="1" type="ORF">LCGC14_1088150</name>
</gene>